<sequence>MLEQGGFGRIYNAKWIDGYILYWDIKNSKNGQDMNNKYNKKIKIYSRTAEASISFYGITKDPEVLESYEELCNNELEELSANHSTTTTSLNFKTHPQAIYTIRLLNFSNLSKPVL</sequence>
<reference evidence="1 2" key="1">
    <citation type="submission" date="2018-08" db="EMBL/GenBank/DDBJ databases">
        <title>Genome and evolution of the arbuscular mycorrhizal fungus Diversispora epigaea (formerly Glomus versiforme) and its bacterial endosymbionts.</title>
        <authorList>
            <person name="Sun X."/>
            <person name="Fei Z."/>
            <person name="Harrison M."/>
        </authorList>
    </citation>
    <scope>NUCLEOTIDE SEQUENCE [LARGE SCALE GENOMIC DNA]</scope>
    <source>
        <strain evidence="1 2">IT104</strain>
    </source>
</reference>
<keyword evidence="2" id="KW-1185">Reference proteome</keyword>
<evidence type="ECO:0000313" key="2">
    <source>
        <dbReference type="Proteomes" id="UP000266861"/>
    </source>
</evidence>
<dbReference type="AlphaFoldDB" id="A0A397JAC5"/>
<protein>
    <recommendedName>
        <fullName evidence="3">Protein kinase domain-containing protein</fullName>
    </recommendedName>
</protein>
<gene>
    <name evidence="1" type="ORF">Glove_87g79</name>
</gene>
<comment type="caution">
    <text evidence="1">The sequence shown here is derived from an EMBL/GenBank/DDBJ whole genome shotgun (WGS) entry which is preliminary data.</text>
</comment>
<evidence type="ECO:0000313" key="1">
    <source>
        <dbReference type="EMBL" id="RHZ83748.1"/>
    </source>
</evidence>
<organism evidence="1 2">
    <name type="scientific">Diversispora epigaea</name>
    <dbReference type="NCBI Taxonomy" id="1348612"/>
    <lineage>
        <taxon>Eukaryota</taxon>
        <taxon>Fungi</taxon>
        <taxon>Fungi incertae sedis</taxon>
        <taxon>Mucoromycota</taxon>
        <taxon>Glomeromycotina</taxon>
        <taxon>Glomeromycetes</taxon>
        <taxon>Diversisporales</taxon>
        <taxon>Diversisporaceae</taxon>
        <taxon>Diversispora</taxon>
    </lineage>
</organism>
<evidence type="ECO:0008006" key="3">
    <source>
        <dbReference type="Google" id="ProtNLM"/>
    </source>
</evidence>
<name>A0A397JAC5_9GLOM</name>
<dbReference type="OrthoDB" id="4062651at2759"/>
<dbReference type="Proteomes" id="UP000266861">
    <property type="component" value="Unassembled WGS sequence"/>
</dbReference>
<dbReference type="EMBL" id="PQFF01000083">
    <property type="protein sequence ID" value="RHZ83748.1"/>
    <property type="molecule type" value="Genomic_DNA"/>
</dbReference>
<accession>A0A397JAC5</accession>
<proteinExistence type="predicted"/>
<dbReference type="Gene3D" id="1.10.10.1010">
    <property type="entry name" value="Intein homing endonuclease, domain IV"/>
    <property type="match status" value="1"/>
</dbReference>